<dbReference type="AlphaFoldDB" id="A0A7N9CDM1"/>
<name>A0A7N9CDM1_MACFA</name>
<protein>
    <submittedName>
        <fullName evidence="2">Uncharacterized protein</fullName>
    </submittedName>
</protein>
<dbReference type="PANTHER" id="PTHR46254">
    <property type="entry name" value="PROTEIN GVQW1-RELATED"/>
    <property type="match status" value="1"/>
</dbReference>
<reference evidence="2" key="3">
    <citation type="submission" date="2025-09" db="UniProtKB">
        <authorList>
            <consortium name="Ensembl"/>
        </authorList>
    </citation>
    <scope>IDENTIFICATION</scope>
</reference>
<evidence type="ECO:0000313" key="3">
    <source>
        <dbReference type="Proteomes" id="UP000233100"/>
    </source>
</evidence>
<proteinExistence type="predicted"/>
<accession>A0A7N9CDM1</accession>
<organism evidence="2 3">
    <name type="scientific">Macaca fascicularis</name>
    <name type="common">Crab-eating macaque</name>
    <name type="synonym">Cynomolgus monkey</name>
    <dbReference type="NCBI Taxonomy" id="9541"/>
    <lineage>
        <taxon>Eukaryota</taxon>
        <taxon>Metazoa</taxon>
        <taxon>Chordata</taxon>
        <taxon>Craniata</taxon>
        <taxon>Vertebrata</taxon>
        <taxon>Euteleostomi</taxon>
        <taxon>Mammalia</taxon>
        <taxon>Eutheria</taxon>
        <taxon>Euarchontoglires</taxon>
        <taxon>Primates</taxon>
        <taxon>Haplorrhini</taxon>
        <taxon>Catarrhini</taxon>
        <taxon>Cercopithecidae</taxon>
        <taxon>Cercopithecinae</taxon>
        <taxon>Macaca</taxon>
    </lineage>
</organism>
<evidence type="ECO:0000313" key="2">
    <source>
        <dbReference type="Ensembl" id="ENSMFAP00000050356.1"/>
    </source>
</evidence>
<keyword evidence="3" id="KW-1185">Reference proteome</keyword>
<keyword evidence="1" id="KW-0472">Membrane</keyword>
<feature type="transmembrane region" description="Helical" evidence="1">
    <location>
        <begin position="79"/>
        <end position="101"/>
    </location>
</feature>
<dbReference type="Ensembl" id="ENSMFAT00000099564.1">
    <property type="protein sequence ID" value="ENSMFAP00000050356.1"/>
    <property type="gene ID" value="ENSMFAG00000054655.1"/>
</dbReference>
<keyword evidence="1" id="KW-1133">Transmembrane helix</keyword>
<dbReference type="GeneTree" id="ENSGT00940000161627"/>
<evidence type="ECO:0000256" key="1">
    <source>
        <dbReference type="SAM" id="Phobius"/>
    </source>
</evidence>
<dbReference type="PANTHER" id="PTHR46254:SF6">
    <property type="entry name" value="HIGH MOBILITY GROUP AT-HOOK 2"/>
    <property type="match status" value="1"/>
</dbReference>
<reference evidence="2" key="2">
    <citation type="submission" date="2025-08" db="UniProtKB">
        <authorList>
            <consortium name="Ensembl"/>
        </authorList>
    </citation>
    <scope>IDENTIFICATION</scope>
</reference>
<reference evidence="2 3" key="1">
    <citation type="submission" date="2013-03" db="EMBL/GenBank/DDBJ databases">
        <authorList>
            <person name="Warren W."/>
            <person name="Wilson R.K."/>
        </authorList>
    </citation>
    <scope>NUCLEOTIDE SEQUENCE</scope>
</reference>
<dbReference type="Proteomes" id="UP000233100">
    <property type="component" value="Chromosome 3"/>
</dbReference>
<keyword evidence="1" id="KW-0812">Transmembrane</keyword>
<sequence>MFQNSKGTCHPLSSRKENEVEAGVGSSAGLFEAGPISLMLLWSDSFFFPLTNGNFQTYKIKTNSTVTPVHPASPFSSILVFYLHYIFLLFLASSGIILPIWNMAFWRQSRSVAQARVQWCNLSSLQPPPPGFKRFSYLPSSWDYRCSPPRLANFCLFNRDWVSPC</sequence>